<dbReference type="AlphaFoldDB" id="A0A382E626"/>
<protein>
    <recommendedName>
        <fullName evidence="2">Cyclase family protein</fullName>
    </recommendedName>
</protein>
<evidence type="ECO:0000313" key="1">
    <source>
        <dbReference type="EMBL" id="SVB45307.1"/>
    </source>
</evidence>
<organism evidence="1">
    <name type="scientific">marine metagenome</name>
    <dbReference type="NCBI Taxonomy" id="408172"/>
    <lineage>
        <taxon>unclassified sequences</taxon>
        <taxon>metagenomes</taxon>
        <taxon>ecological metagenomes</taxon>
    </lineage>
</organism>
<feature type="non-terminal residue" evidence="1">
    <location>
        <position position="246"/>
    </location>
</feature>
<accession>A0A382E626</accession>
<gene>
    <name evidence="1" type="ORF">METZ01_LOCUS198161</name>
</gene>
<name>A0A382E626_9ZZZZ</name>
<reference evidence="1" key="1">
    <citation type="submission" date="2018-05" db="EMBL/GenBank/DDBJ databases">
        <authorList>
            <person name="Lanie J.A."/>
            <person name="Ng W.-L."/>
            <person name="Kazmierczak K.M."/>
            <person name="Andrzejewski T.M."/>
            <person name="Davidsen T.M."/>
            <person name="Wayne K.J."/>
            <person name="Tettelin H."/>
            <person name="Glass J.I."/>
            <person name="Rusch D."/>
            <person name="Podicherti R."/>
            <person name="Tsui H.-C.T."/>
            <person name="Winkler M.E."/>
        </authorList>
    </citation>
    <scope>NUCLEOTIDE SEQUENCE</scope>
</reference>
<sequence length="246" mass="26734">MIRPDPVSSSGLAFLFAFNHWTCHVGRCKICPDTRKHQEGNMTTRQIPSEEQVIGWMDSLSNWGRWGADDQMGTLNLITDAKRAQAAGLVKEGISVTCSRLIVPELAADVTSIPPLHYMVRAGDSAPAEGSGGTADFIGFSFHGLTITHLDALCHQTWNGKMYNGRPASEVGSDTKATSLNIDAAQNGVVTRGILLDIAKVKGKKWLDAGEPVFVEDLEAAEKAAGVRIEEGDALMLRLGWYKRRL</sequence>
<dbReference type="GO" id="GO:0004061">
    <property type="term" value="F:arylformamidase activity"/>
    <property type="evidence" value="ECO:0007669"/>
    <property type="project" value="InterPro"/>
</dbReference>
<dbReference type="PANTHER" id="PTHR34861">
    <property type="match status" value="1"/>
</dbReference>
<dbReference type="InterPro" id="IPR007325">
    <property type="entry name" value="KFase/CYL"/>
</dbReference>
<dbReference type="GO" id="GO:0019441">
    <property type="term" value="P:L-tryptophan catabolic process to kynurenine"/>
    <property type="evidence" value="ECO:0007669"/>
    <property type="project" value="InterPro"/>
</dbReference>
<evidence type="ECO:0008006" key="2">
    <source>
        <dbReference type="Google" id="ProtNLM"/>
    </source>
</evidence>
<dbReference type="InterPro" id="IPR037175">
    <property type="entry name" value="KFase_sf"/>
</dbReference>
<dbReference type="Gene3D" id="3.50.30.50">
    <property type="entry name" value="Putative cyclase"/>
    <property type="match status" value="1"/>
</dbReference>
<dbReference type="EMBL" id="UINC01042537">
    <property type="protein sequence ID" value="SVB45307.1"/>
    <property type="molecule type" value="Genomic_DNA"/>
</dbReference>
<dbReference type="PANTHER" id="PTHR34861:SF10">
    <property type="entry name" value="CYCLASE"/>
    <property type="match status" value="1"/>
</dbReference>
<proteinExistence type="predicted"/>
<dbReference type="Pfam" id="PF04199">
    <property type="entry name" value="Cyclase"/>
    <property type="match status" value="1"/>
</dbReference>